<feature type="domain" description="RNase H type-1" evidence="2">
    <location>
        <begin position="1"/>
        <end position="72"/>
    </location>
</feature>
<evidence type="ECO:0000256" key="1">
    <source>
        <dbReference type="SAM" id="SignalP"/>
    </source>
</evidence>
<dbReference type="Pfam" id="PF13456">
    <property type="entry name" value="RVT_3"/>
    <property type="match status" value="1"/>
</dbReference>
<protein>
    <recommendedName>
        <fullName evidence="2">RNase H type-1 domain-containing protein</fullName>
    </recommendedName>
</protein>
<dbReference type="GO" id="GO:0003676">
    <property type="term" value="F:nucleic acid binding"/>
    <property type="evidence" value="ECO:0007669"/>
    <property type="project" value="InterPro"/>
</dbReference>
<evidence type="ECO:0000313" key="4">
    <source>
        <dbReference type="Proteomes" id="UP000607653"/>
    </source>
</evidence>
<dbReference type="Proteomes" id="UP000607653">
    <property type="component" value="Unassembled WGS sequence"/>
</dbReference>
<dbReference type="EMBL" id="DUZY01000002">
    <property type="protein sequence ID" value="DAD28180.1"/>
    <property type="molecule type" value="Genomic_DNA"/>
</dbReference>
<feature type="signal peptide" evidence="1">
    <location>
        <begin position="1"/>
        <end position="26"/>
    </location>
</feature>
<accession>A0A822Y6P7</accession>
<reference evidence="3 4" key="1">
    <citation type="journal article" date="2020" name="Mol. Biol. Evol.">
        <title>Distinct Expression and Methylation Patterns for Genes with Different Fates following a Single Whole-Genome Duplication in Flowering Plants.</title>
        <authorList>
            <person name="Shi T."/>
            <person name="Rahmani R.S."/>
            <person name="Gugger P.F."/>
            <person name="Wang M."/>
            <person name="Li H."/>
            <person name="Zhang Y."/>
            <person name="Li Z."/>
            <person name="Wang Q."/>
            <person name="Van de Peer Y."/>
            <person name="Marchal K."/>
            <person name="Chen J."/>
        </authorList>
    </citation>
    <scope>NUCLEOTIDE SEQUENCE [LARGE SCALE GENOMIC DNA]</scope>
    <source>
        <tissue evidence="3">Leaf</tissue>
    </source>
</reference>
<dbReference type="PANTHER" id="PTHR47723:SF19">
    <property type="entry name" value="POLYNUCLEOTIDYL TRANSFERASE, RIBONUCLEASE H-LIKE SUPERFAMILY PROTEIN"/>
    <property type="match status" value="1"/>
</dbReference>
<dbReference type="InterPro" id="IPR036397">
    <property type="entry name" value="RNaseH_sf"/>
</dbReference>
<keyword evidence="1" id="KW-0732">Signal</keyword>
<name>A0A822Y6P7_NELNU</name>
<organism evidence="3 4">
    <name type="scientific">Nelumbo nucifera</name>
    <name type="common">Sacred lotus</name>
    <dbReference type="NCBI Taxonomy" id="4432"/>
    <lineage>
        <taxon>Eukaryota</taxon>
        <taxon>Viridiplantae</taxon>
        <taxon>Streptophyta</taxon>
        <taxon>Embryophyta</taxon>
        <taxon>Tracheophyta</taxon>
        <taxon>Spermatophyta</taxon>
        <taxon>Magnoliopsida</taxon>
        <taxon>Proteales</taxon>
        <taxon>Nelumbonaceae</taxon>
        <taxon>Nelumbo</taxon>
    </lineage>
</organism>
<gene>
    <name evidence="3" type="ORF">HUJ06_029648</name>
</gene>
<comment type="caution">
    <text evidence="3">The sequence shown here is derived from an EMBL/GenBank/DDBJ whole genome shotgun (WGS) entry which is preliminary data.</text>
</comment>
<dbReference type="InterPro" id="IPR002156">
    <property type="entry name" value="RNaseH_domain"/>
</dbReference>
<feature type="chain" id="PRO_5032857665" description="RNase H type-1 domain-containing protein" evidence="1">
    <location>
        <begin position="27"/>
        <end position="85"/>
    </location>
</feature>
<dbReference type="PANTHER" id="PTHR47723">
    <property type="entry name" value="OS05G0353850 PROTEIN"/>
    <property type="match status" value="1"/>
</dbReference>
<dbReference type="Gene3D" id="3.30.420.10">
    <property type="entry name" value="Ribonuclease H-like superfamily/Ribonuclease H"/>
    <property type="match status" value="1"/>
</dbReference>
<evidence type="ECO:0000259" key="2">
    <source>
        <dbReference type="Pfam" id="PF13456"/>
    </source>
</evidence>
<sequence length="85" mass="9331">MGLKKAINLGIKSLLTFCAAATVVNSLKEDGTVDWNVLHIQEEVRSKLTFFDSVYVTHISRNANAVAHTLACQACKYNVNSFKDG</sequence>
<dbReference type="GO" id="GO:0004523">
    <property type="term" value="F:RNA-DNA hybrid ribonuclease activity"/>
    <property type="evidence" value="ECO:0007669"/>
    <property type="project" value="InterPro"/>
</dbReference>
<proteinExistence type="predicted"/>
<keyword evidence="4" id="KW-1185">Reference proteome</keyword>
<dbReference type="InterPro" id="IPR053151">
    <property type="entry name" value="RNase_H-like"/>
</dbReference>
<evidence type="ECO:0000313" key="3">
    <source>
        <dbReference type="EMBL" id="DAD28180.1"/>
    </source>
</evidence>
<dbReference type="AlphaFoldDB" id="A0A822Y6P7"/>